<evidence type="ECO:0000313" key="2">
    <source>
        <dbReference type="Proteomes" id="UP000682111"/>
    </source>
</evidence>
<dbReference type="RefSeq" id="WP_095313395.1">
    <property type="nucleotide sequence ID" value="NZ_BORC01000002.1"/>
</dbReference>
<organism evidence="1 2">
    <name type="scientific">Robertmurraya siralis</name>
    <dbReference type="NCBI Taxonomy" id="77777"/>
    <lineage>
        <taxon>Bacteria</taxon>
        <taxon>Bacillati</taxon>
        <taxon>Bacillota</taxon>
        <taxon>Bacilli</taxon>
        <taxon>Bacillales</taxon>
        <taxon>Bacillaceae</taxon>
        <taxon>Robertmurraya</taxon>
    </lineage>
</organism>
<name>A0A919WHH1_9BACI</name>
<protein>
    <submittedName>
        <fullName evidence="1">Uncharacterized protein</fullName>
    </submittedName>
</protein>
<dbReference type="Proteomes" id="UP000682111">
    <property type="component" value="Unassembled WGS sequence"/>
</dbReference>
<sequence>MNEKEIIIEIDKIKSGKANIISFYRKNKLIDRAPLKLKDKSESYNYNYRHHFDGDDLVKINAKQSSVFPYDGRGKINEWADETKRSLRQLIMDGKFNRVFTKGTTKYSIKLVWVSGE</sequence>
<evidence type="ECO:0000313" key="1">
    <source>
        <dbReference type="EMBL" id="GIN61829.1"/>
    </source>
</evidence>
<accession>A0A919WHH1</accession>
<dbReference type="EMBL" id="BORC01000002">
    <property type="protein sequence ID" value="GIN61829.1"/>
    <property type="molecule type" value="Genomic_DNA"/>
</dbReference>
<comment type="caution">
    <text evidence="1">The sequence shown here is derived from an EMBL/GenBank/DDBJ whole genome shotgun (WGS) entry which is preliminary data.</text>
</comment>
<dbReference type="AlphaFoldDB" id="A0A919WHH1"/>
<reference evidence="1" key="1">
    <citation type="submission" date="2021-03" db="EMBL/GenBank/DDBJ databases">
        <title>Antimicrobial resistance genes in bacteria isolated from Japanese honey, and their potential for conferring macrolide and lincosamide resistance in the American foulbrood pathogen Paenibacillus larvae.</title>
        <authorList>
            <person name="Okamoto M."/>
            <person name="Kumagai M."/>
            <person name="Kanamori H."/>
            <person name="Takamatsu D."/>
        </authorList>
    </citation>
    <scope>NUCLEOTIDE SEQUENCE</scope>
    <source>
        <strain evidence="1">J27TS8</strain>
    </source>
</reference>
<keyword evidence="2" id="KW-1185">Reference proteome</keyword>
<gene>
    <name evidence="1" type="ORF">J27TS8_18220</name>
</gene>
<dbReference type="OrthoDB" id="2918725at2"/>
<proteinExistence type="predicted"/>